<feature type="signal peptide" evidence="1">
    <location>
        <begin position="1"/>
        <end position="30"/>
    </location>
</feature>
<evidence type="ECO:0000313" key="2">
    <source>
        <dbReference type="EMBL" id="MEK8034074.1"/>
    </source>
</evidence>
<evidence type="ECO:0000313" key="3">
    <source>
        <dbReference type="Proteomes" id="UP001371218"/>
    </source>
</evidence>
<feature type="chain" id="PRO_5047181829" description="DUF4397 domain-containing protein" evidence="1">
    <location>
        <begin position="31"/>
        <end position="227"/>
    </location>
</feature>
<dbReference type="EMBL" id="JBBUTG010000024">
    <property type="protein sequence ID" value="MEK8034074.1"/>
    <property type="molecule type" value="Genomic_DNA"/>
</dbReference>
<organism evidence="2 3">
    <name type="scientific">Ideonella lacteola</name>
    <dbReference type="NCBI Taxonomy" id="2984193"/>
    <lineage>
        <taxon>Bacteria</taxon>
        <taxon>Pseudomonadati</taxon>
        <taxon>Pseudomonadota</taxon>
        <taxon>Betaproteobacteria</taxon>
        <taxon>Burkholderiales</taxon>
        <taxon>Sphaerotilaceae</taxon>
        <taxon>Ideonella</taxon>
    </lineage>
</organism>
<evidence type="ECO:0000256" key="1">
    <source>
        <dbReference type="SAM" id="SignalP"/>
    </source>
</evidence>
<reference evidence="2 3" key="1">
    <citation type="submission" date="2024-04" db="EMBL/GenBank/DDBJ databases">
        <title>Novel species of the genus Ideonella isolated from streams.</title>
        <authorList>
            <person name="Lu H."/>
        </authorList>
    </citation>
    <scope>NUCLEOTIDE SEQUENCE [LARGE SCALE GENOMIC DNA]</scope>
    <source>
        <strain evidence="2 3">DXS29W</strain>
    </source>
</reference>
<name>A0ABU9BVT1_9BURK</name>
<dbReference type="RefSeq" id="WP_341428500.1">
    <property type="nucleotide sequence ID" value="NZ_JBBUTG010000024.1"/>
</dbReference>
<accession>A0ABU9BVT1</accession>
<keyword evidence="3" id="KW-1185">Reference proteome</keyword>
<sequence>MSNSLSIQRDRLVRCAAVAGLAWLSGLATAAPILVDSYTAPATAHNAVRSSVSSIFYRDFDASVIGGVRDTTYNVYTNPQRSPAALSLGRGQAGVAAGIGALGELVIRYGAYTRPNGPDQGGPLLRLDLSHHHAVELVFRGVEQALNLNVELYTSAPLDPKNPVYYTLAGVNAAPPAPGEPLVVRLPYNAADGFNYGQVDGVVVLIDRSGSAKQNAYTLSEVRFVED</sequence>
<comment type="caution">
    <text evidence="2">The sequence shown here is derived from an EMBL/GenBank/DDBJ whole genome shotgun (WGS) entry which is preliminary data.</text>
</comment>
<evidence type="ECO:0008006" key="4">
    <source>
        <dbReference type="Google" id="ProtNLM"/>
    </source>
</evidence>
<keyword evidence="1" id="KW-0732">Signal</keyword>
<proteinExistence type="predicted"/>
<protein>
    <recommendedName>
        <fullName evidence="4">DUF4397 domain-containing protein</fullName>
    </recommendedName>
</protein>
<gene>
    <name evidence="2" type="ORF">AACH06_24890</name>
</gene>
<dbReference type="Proteomes" id="UP001371218">
    <property type="component" value="Unassembled WGS sequence"/>
</dbReference>